<dbReference type="Pfam" id="PF04773">
    <property type="entry name" value="FecR"/>
    <property type="match status" value="1"/>
</dbReference>
<dbReference type="PIRSF" id="PIRSF018266">
    <property type="entry name" value="FecR"/>
    <property type="match status" value="1"/>
</dbReference>
<reference evidence="4 5" key="1">
    <citation type="submission" date="2013-04" db="EMBL/GenBank/DDBJ databases">
        <title>The Genome Sequence of Parabacteroides gordonii DSM 23371.</title>
        <authorList>
            <consortium name="The Broad Institute Genomics Platform"/>
            <person name="Earl A."/>
            <person name="Ward D."/>
            <person name="Feldgarden M."/>
            <person name="Gevers D."/>
            <person name="Martens E."/>
            <person name="Sakamoto M."/>
            <person name="Benno Y."/>
            <person name="Suzuki N."/>
            <person name="Matsunaga N."/>
            <person name="Koshihara K."/>
            <person name="Seki M."/>
            <person name="Komiya H."/>
            <person name="Walker B."/>
            <person name="Young S."/>
            <person name="Zeng Q."/>
            <person name="Gargeya S."/>
            <person name="Fitzgerald M."/>
            <person name="Haas B."/>
            <person name="Abouelleil A."/>
            <person name="Allen A.W."/>
            <person name="Alvarado L."/>
            <person name="Arachchi H.M."/>
            <person name="Berlin A.M."/>
            <person name="Chapman S.B."/>
            <person name="Gainer-Dewar J."/>
            <person name="Goldberg J."/>
            <person name="Griggs A."/>
            <person name="Gujja S."/>
            <person name="Hansen M."/>
            <person name="Howarth C."/>
            <person name="Imamovic A."/>
            <person name="Ireland A."/>
            <person name="Larimer J."/>
            <person name="McCowan C."/>
            <person name="Murphy C."/>
            <person name="Pearson M."/>
            <person name="Poon T.W."/>
            <person name="Priest M."/>
            <person name="Roberts A."/>
            <person name="Saif S."/>
            <person name="Shea T."/>
            <person name="Sisk P."/>
            <person name="Sykes S."/>
            <person name="Wortman J."/>
            <person name="Nusbaum C."/>
            <person name="Birren B."/>
        </authorList>
    </citation>
    <scope>NUCLEOTIDE SEQUENCE [LARGE SCALE GENOMIC DNA]</scope>
    <source>
        <strain evidence="4 5">MS-1</strain>
    </source>
</reference>
<dbReference type="PATRIC" id="fig|1203610.3.peg.3279"/>
<protein>
    <recommendedName>
        <fullName evidence="6">FecR protein domain-containing protein</fullName>
    </recommendedName>
</protein>
<name>A0A0F5JD02_9BACT</name>
<organism evidence="4 5">
    <name type="scientific">Parabacteroides gordonii MS-1 = DSM 23371</name>
    <dbReference type="NCBI Taxonomy" id="1203610"/>
    <lineage>
        <taxon>Bacteria</taxon>
        <taxon>Pseudomonadati</taxon>
        <taxon>Bacteroidota</taxon>
        <taxon>Bacteroidia</taxon>
        <taxon>Bacteroidales</taxon>
        <taxon>Tannerellaceae</taxon>
        <taxon>Parabacteroides</taxon>
    </lineage>
</organism>
<comment type="caution">
    <text evidence="4">The sequence shown here is derived from an EMBL/GenBank/DDBJ whole genome shotgun (WGS) entry which is preliminary data.</text>
</comment>
<proteinExistence type="predicted"/>
<dbReference type="EMBL" id="AQHW01000015">
    <property type="protein sequence ID" value="KKB55741.1"/>
    <property type="molecule type" value="Genomic_DNA"/>
</dbReference>
<dbReference type="PANTHER" id="PTHR30273:SF2">
    <property type="entry name" value="PROTEIN FECR"/>
    <property type="match status" value="1"/>
</dbReference>
<gene>
    <name evidence="4" type="ORF">HMPREF1536_03216</name>
</gene>
<dbReference type="InterPro" id="IPR012373">
    <property type="entry name" value="Ferrdict_sens_TM"/>
</dbReference>
<dbReference type="Gene3D" id="3.55.50.30">
    <property type="match status" value="1"/>
</dbReference>
<evidence type="ECO:0000256" key="1">
    <source>
        <dbReference type="SAM" id="Phobius"/>
    </source>
</evidence>
<evidence type="ECO:0008006" key="6">
    <source>
        <dbReference type="Google" id="ProtNLM"/>
    </source>
</evidence>
<feature type="domain" description="Protein FecR C-terminal" evidence="3">
    <location>
        <begin position="256"/>
        <end position="322"/>
    </location>
</feature>
<dbReference type="STRING" id="1203610.HMPREF1536_03216"/>
<sequence length="327" mass="37112">MNRNIPWDIIIKRFKNEISLEEQAALDVWLADGKNMSVYNDLNSLWLSIVEEGTNYESNVDALWAKMELRMKKNEPKVIKLPQASFRWLSGVASILILTLLSLTGYLSVKTYKSNLAYTYSSLTGKSKVMLPDGSQVWLNTESTLEYSTSIWNQTRNVKLKGEAYFDVKKDPDRPFIVKSNGFDVKVHGTTFNVAARENDPNINVSLLSGSVVVGNGVVSKTIVPGETAVCSKSEGSILTEKNDVLFAVMWANESIHFERKSIKELSKYLSKWYGVKIILDPLIPESQAYTFSIRHEPLEEILRLMARTNPIQYSFDEKNIVKIMHK</sequence>
<dbReference type="InterPro" id="IPR006860">
    <property type="entry name" value="FecR"/>
</dbReference>
<dbReference type="RefSeq" id="WP_028726195.1">
    <property type="nucleotide sequence ID" value="NZ_AUAE01000008.1"/>
</dbReference>
<dbReference type="AlphaFoldDB" id="A0A0F5JD02"/>
<dbReference type="InterPro" id="IPR032508">
    <property type="entry name" value="FecR_C"/>
</dbReference>
<dbReference type="Gene3D" id="2.60.120.1440">
    <property type="match status" value="1"/>
</dbReference>
<dbReference type="Proteomes" id="UP000033035">
    <property type="component" value="Unassembled WGS sequence"/>
</dbReference>
<evidence type="ECO:0000259" key="3">
    <source>
        <dbReference type="Pfam" id="PF16344"/>
    </source>
</evidence>
<evidence type="ECO:0000313" key="4">
    <source>
        <dbReference type="EMBL" id="KKB55741.1"/>
    </source>
</evidence>
<feature type="transmembrane region" description="Helical" evidence="1">
    <location>
        <begin position="86"/>
        <end position="107"/>
    </location>
</feature>
<keyword evidence="1" id="KW-0472">Membrane</keyword>
<evidence type="ECO:0000259" key="2">
    <source>
        <dbReference type="Pfam" id="PF04773"/>
    </source>
</evidence>
<accession>A0A0F5JD02</accession>
<dbReference type="GO" id="GO:0016989">
    <property type="term" value="F:sigma factor antagonist activity"/>
    <property type="evidence" value="ECO:0007669"/>
    <property type="project" value="TreeGrafter"/>
</dbReference>
<keyword evidence="1" id="KW-1133">Transmembrane helix</keyword>
<feature type="domain" description="FecR protein" evidence="2">
    <location>
        <begin position="125"/>
        <end position="212"/>
    </location>
</feature>
<dbReference type="PANTHER" id="PTHR30273">
    <property type="entry name" value="PERIPLASMIC SIGNAL SENSOR AND SIGMA FACTOR ACTIVATOR FECR-RELATED"/>
    <property type="match status" value="1"/>
</dbReference>
<keyword evidence="1" id="KW-0812">Transmembrane</keyword>
<dbReference type="HOGENOM" id="CLU_050192_2_3_10"/>
<evidence type="ECO:0000313" key="5">
    <source>
        <dbReference type="Proteomes" id="UP000033035"/>
    </source>
</evidence>
<keyword evidence="5" id="KW-1185">Reference proteome</keyword>
<dbReference type="Pfam" id="PF16344">
    <property type="entry name" value="FecR_C"/>
    <property type="match status" value="1"/>
</dbReference>